<feature type="compositionally biased region" description="Polar residues" evidence="1">
    <location>
        <begin position="55"/>
        <end position="73"/>
    </location>
</feature>
<dbReference type="EMBL" id="MRTF01000005">
    <property type="protein sequence ID" value="OME92335.1"/>
    <property type="molecule type" value="Genomic_DNA"/>
</dbReference>
<evidence type="ECO:0000313" key="2">
    <source>
        <dbReference type="EMBL" id="OME92335.1"/>
    </source>
</evidence>
<feature type="region of interest" description="Disordered" evidence="1">
    <location>
        <begin position="44"/>
        <end position="73"/>
    </location>
</feature>
<comment type="caution">
    <text evidence="2">The sequence shown here is derived from an EMBL/GenBank/DDBJ whole genome shotgun (WGS) entry which is preliminary data.</text>
</comment>
<accession>A0A1R1B1D8</accession>
<evidence type="ECO:0000256" key="1">
    <source>
        <dbReference type="SAM" id="MobiDB-lite"/>
    </source>
</evidence>
<dbReference type="Proteomes" id="UP000187074">
    <property type="component" value="Unassembled WGS sequence"/>
</dbReference>
<evidence type="ECO:0000313" key="3">
    <source>
        <dbReference type="Proteomes" id="UP000187074"/>
    </source>
</evidence>
<protein>
    <submittedName>
        <fullName evidence="2">Uncharacterized protein</fullName>
    </submittedName>
</protein>
<reference evidence="2 3" key="1">
    <citation type="submission" date="2016-11" db="EMBL/GenBank/DDBJ databases">
        <title>Paenibacillus species isolates.</title>
        <authorList>
            <person name="Beno S.M."/>
        </authorList>
    </citation>
    <scope>NUCLEOTIDE SEQUENCE [LARGE SCALE GENOMIC DNA]</scope>
    <source>
        <strain evidence="2 3">FSL F4-0100</strain>
    </source>
</reference>
<gene>
    <name evidence="2" type="ORF">BK123_17205</name>
</gene>
<organism evidence="2 3">
    <name type="scientific">Paenibacillus lautus</name>
    <name type="common">Bacillus lautus</name>
    <dbReference type="NCBI Taxonomy" id="1401"/>
    <lineage>
        <taxon>Bacteria</taxon>
        <taxon>Bacillati</taxon>
        <taxon>Bacillota</taxon>
        <taxon>Bacilli</taxon>
        <taxon>Bacillales</taxon>
        <taxon>Paenibacillaceae</taxon>
        <taxon>Paenibacillus</taxon>
    </lineage>
</organism>
<name>A0A1R1B1D8_PAELA</name>
<proteinExistence type="predicted"/>
<dbReference type="AlphaFoldDB" id="A0A1R1B1D8"/>
<feature type="region of interest" description="Disordered" evidence="1">
    <location>
        <begin position="1"/>
        <end position="22"/>
    </location>
</feature>
<dbReference type="RefSeq" id="WP_076323587.1">
    <property type="nucleotide sequence ID" value="NZ_MRTF01000005.1"/>
</dbReference>
<sequence length="73" mass="7932">MSDGFLDQLGPADKAGGIDGDGPFIIFRSVSKYYEFRNGIIDNGAVQNNHDHGAQNLQNHESSLSRPTSSPIR</sequence>